<evidence type="ECO:0000256" key="3">
    <source>
        <dbReference type="SAM" id="Coils"/>
    </source>
</evidence>
<feature type="chain" id="PRO_5045261035" evidence="4">
    <location>
        <begin position="20"/>
        <end position="168"/>
    </location>
</feature>
<dbReference type="InterPro" id="IPR024930">
    <property type="entry name" value="Skp_dom_sf"/>
</dbReference>
<proteinExistence type="inferred from homology"/>
<keyword evidence="6" id="KW-1185">Reference proteome</keyword>
<evidence type="ECO:0000313" key="5">
    <source>
        <dbReference type="EMBL" id="MFD0977995.1"/>
    </source>
</evidence>
<comment type="similarity">
    <text evidence="1">Belongs to the Skp family.</text>
</comment>
<dbReference type="PANTHER" id="PTHR35089:SF1">
    <property type="entry name" value="CHAPERONE PROTEIN SKP"/>
    <property type="match status" value="1"/>
</dbReference>
<evidence type="ECO:0000256" key="1">
    <source>
        <dbReference type="ARBA" id="ARBA00009091"/>
    </source>
</evidence>
<feature type="coiled-coil region" evidence="3">
    <location>
        <begin position="49"/>
        <end position="102"/>
    </location>
</feature>
<evidence type="ECO:0000256" key="4">
    <source>
        <dbReference type="SAM" id="SignalP"/>
    </source>
</evidence>
<comment type="caution">
    <text evidence="5">The sequence shown here is derived from an EMBL/GenBank/DDBJ whole genome shotgun (WGS) entry which is preliminary data.</text>
</comment>
<organism evidence="5 6">
    <name type="scientific">Salinimicrobium gaetbulicola</name>
    <dbReference type="NCBI Taxonomy" id="999702"/>
    <lineage>
        <taxon>Bacteria</taxon>
        <taxon>Pseudomonadati</taxon>
        <taxon>Bacteroidota</taxon>
        <taxon>Flavobacteriia</taxon>
        <taxon>Flavobacteriales</taxon>
        <taxon>Flavobacteriaceae</taxon>
        <taxon>Salinimicrobium</taxon>
    </lineage>
</organism>
<keyword evidence="3" id="KW-0175">Coiled coil</keyword>
<dbReference type="RefSeq" id="WP_380740743.1">
    <property type="nucleotide sequence ID" value="NZ_JBHTJP010000035.1"/>
</dbReference>
<evidence type="ECO:0000256" key="2">
    <source>
        <dbReference type="ARBA" id="ARBA00022729"/>
    </source>
</evidence>
<dbReference type="Gene3D" id="3.30.910.20">
    <property type="entry name" value="Skp domain"/>
    <property type="match status" value="1"/>
</dbReference>
<protein>
    <submittedName>
        <fullName evidence="5">OmpH family outer membrane protein</fullName>
    </submittedName>
</protein>
<sequence length="168" mass="19268">MKKFIALFSLALLSFTTFAQSKIGTIDAEYIIAQLPEMTQVNEGMKTYNEELQKELEATISKYETQVKDYQENNATFSEEDRKTKESEIISLENDIKSFRQKASVMMQMRRSELTKPLYDKINEAMQQVIQEENYTHIFHAGGNALAFAEAESDITEKVMAKLGVTQQ</sequence>
<dbReference type="PANTHER" id="PTHR35089">
    <property type="entry name" value="CHAPERONE PROTEIN SKP"/>
    <property type="match status" value="1"/>
</dbReference>
<dbReference type="InterPro" id="IPR005632">
    <property type="entry name" value="Chaperone_Skp"/>
</dbReference>
<dbReference type="SUPFAM" id="SSF111384">
    <property type="entry name" value="OmpH-like"/>
    <property type="match status" value="1"/>
</dbReference>
<dbReference type="Pfam" id="PF03938">
    <property type="entry name" value="OmpH"/>
    <property type="match status" value="1"/>
</dbReference>
<keyword evidence="2 4" id="KW-0732">Signal</keyword>
<dbReference type="EMBL" id="JBHTJP010000035">
    <property type="protein sequence ID" value="MFD0977995.1"/>
    <property type="molecule type" value="Genomic_DNA"/>
</dbReference>
<accession>A0ABW3IJM5</accession>
<evidence type="ECO:0000313" key="6">
    <source>
        <dbReference type="Proteomes" id="UP001597100"/>
    </source>
</evidence>
<dbReference type="SMART" id="SM00935">
    <property type="entry name" value="OmpH"/>
    <property type="match status" value="1"/>
</dbReference>
<name>A0ABW3IJM5_9FLAO</name>
<feature type="signal peptide" evidence="4">
    <location>
        <begin position="1"/>
        <end position="19"/>
    </location>
</feature>
<gene>
    <name evidence="5" type="ORF">ACFQ1G_14450</name>
</gene>
<dbReference type="Proteomes" id="UP001597100">
    <property type="component" value="Unassembled WGS sequence"/>
</dbReference>
<reference evidence="6" key="1">
    <citation type="journal article" date="2019" name="Int. J. Syst. Evol. Microbiol.">
        <title>The Global Catalogue of Microorganisms (GCM) 10K type strain sequencing project: providing services to taxonomists for standard genome sequencing and annotation.</title>
        <authorList>
            <consortium name="The Broad Institute Genomics Platform"/>
            <consortium name="The Broad Institute Genome Sequencing Center for Infectious Disease"/>
            <person name="Wu L."/>
            <person name="Ma J."/>
        </authorList>
    </citation>
    <scope>NUCLEOTIDE SEQUENCE [LARGE SCALE GENOMIC DNA]</scope>
    <source>
        <strain evidence="6">CCUG 60898</strain>
    </source>
</reference>